<comment type="similarity">
    <text evidence="3 9">Belongs to the phosphoglycerate mutase family. BPG-dependent PGAM subfamily.</text>
</comment>
<feature type="binding site" evidence="7">
    <location>
        <position position="107"/>
    </location>
    <ligand>
        <name>substrate</name>
    </ligand>
</feature>
<evidence type="ECO:0000256" key="9">
    <source>
        <dbReference type="RuleBase" id="RU004511"/>
    </source>
</evidence>
<evidence type="ECO:0000256" key="7">
    <source>
        <dbReference type="PIRSR" id="PIRSR613078-2"/>
    </source>
</evidence>
<dbReference type="Proteomes" id="UP000001744">
    <property type="component" value="Unassembled WGS sequence"/>
</dbReference>
<dbReference type="STRING" id="402676.B6JZG9"/>
<evidence type="ECO:0000256" key="1">
    <source>
        <dbReference type="ARBA" id="ARBA00000380"/>
    </source>
</evidence>
<dbReference type="SMART" id="SM00855">
    <property type="entry name" value="PGAM"/>
    <property type="match status" value="1"/>
</dbReference>
<dbReference type="HOGENOM" id="CLU_033323_1_4_1"/>
<dbReference type="NCBIfam" id="TIGR01258">
    <property type="entry name" value="pgm_1"/>
    <property type="match status" value="2"/>
</dbReference>
<comment type="catalytic activity">
    <reaction evidence="1 9">
        <text>(2R)-2-phosphoglycerate = (2R)-3-phosphoglycerate</text>
        <dbReference type="Rhea" id="RHEA:15901"/>
        <dbReference type="ChEBI" id="CHEBI:58272"/>
        <dbReference type="ChEBI" id="CHEBI:58289"/>
        <dbReference type="EC" id="5.4.2.11"/>
    </reaction>
</comment>
<dbReference type="SUPFAM" id="SSF53254">
    <property type="entry name" value="Phosphoglycerate mutase-like"/>
    <property type="match status" value="1"/>
</dbReference>
<gene>
    <name evidence="11" type="primary">gpm1</name>
    <name evidence="10" type="ORF">SJAG_02009</name>
</gene>
<dbReference type="InterPro" id="IPR005952">
    <property type="entry name" value="Phosphogly_mut1"/>
</dbReference>
<dbReference type="OrthoDB" id="4818801at2759"/>
<dbReference type="GeneID" id="7047857"/>
<dbReference type="PANTHER" id="PTHR11931">
    <property type="entry name" value="PHOSPHOGLYCERATE MUTASE"/>
    <property type="match status" value="1"/>
</dbReference>
<dbReference type="UniPathway" id="UPA00109">
    <property type="reaction ID" value="UER00186"/>
</dbReference>
<evidence type="ECO:0000256" key="8">
    <source>
        <dbReference type="PIRSR" id="PIRSR613078-3"/>
    </source>
</evidence>
<evidence type="ECO:0000256" key="5">
    <source>
        <dbReference type="ARBA" id="ARBA00023235"/>
    </source>
</evidence>
<dbReference type="Gene3D" id="3.40.50.1240">
    <property type="entry name" value="Phosphoglycerate mutase-like"/>
    <property type="match status" value="1"/>
</dbReference>
<dbReference type="HAMAP" id="MF_01039">
    <property type="entry name" value="PGAM_GpmA"/>
    <property type="match status" value="1"/>
</dbReference>
<evidence type="ECO:0000256" key="6">
    <source>
        <dbReference type="PIRSR" id="PIRSR613078-1"/>
    </source>
</evidence>
<dbReference type="EC" id="5.4.2.11" evidence="9"/>
<feature type="binding site" evidence="7">
    <location>
        <begin position="167"/>
        <end position="168"/>
    </location>
    <ligand>
        <name>substrate</name>
    </ligand>
</feature>
<dbReference type="VEuPathDB" id="FungiDB:SJAG_02009"/>
<dbReference type="Pfam" id="PF00300">
    <property type="entry name" value="His_Phos_1"/>
    <property type="match status" value="1"/>
</dbReference>
<dbReference type="InterPro" id="IPR001345">
    <property type="entry name" value="PG/BPGM_mutase_AS"/>
</dbReference>
<dbReference type="PIRSF" id="PIRSF000709">
    <property type="entry name" value="6PFK_2-Ptase"/>
    <property type="match status" value="1"/>
</dbReference>
<comment type="pathway">
    <text evidence="2 9">Carbohydrate degradation; glycolysis; pyruvate from D-glyceraldehyde 3-phosphate: step 3/5.</text>
</comment>
<keyword evidence="5 9" id="KW-0413">Isomerase</keyword>
<dbReference type="GO" id="GO:0005829">
    <property type="term" value="C:cytosol"/>
    <property type="evidence" value="ECO:0000318"/>
    <property type="project" value="GO_Central"/>
</dbReference>
<dbReference type="EMBL" id="KE651168">
    <property type="protein sequence ID" value="EEB06937.1"/>
    <property type="molecule type" value="Genomic_DNA"/>
</dbReference>
<accession>B6JZG9</accession>
<feature type="active site" description="Proton donor/acceptor" evidence="6">
    <location>
        <position position="96"/>
    </location>
</feature>
<dbReference type="NCBIfam" id="NF002339">
    <property type="entry name" value="PRK01295.1"/>
    <property type="match status" value="1"/>
</dbReference>
<organism evidence="10 12">
    <name type="scientific">Schizosaccharomyces japonicus (strain yFS275 / FY16936)</name>
    <name type="common">Fission yeast</name>
    <dbReference type="NCBI Taxonomy" id="402676"/>
    <lineage>
        <taxon>Eukaryota</taxon>
        <taxon>Fungi</taxon>
        <taxon>Dikarya</taxon>
        <taxon>Ascomycota</taxon>
        <taxon>Taphrinomycotina</taxon>
        <taxon>Schizosaccharomycetes</taxon>
        <taxon>Schizosaccharomycetales</taxon>
        <taxon>Schizosaccharomycetaceae</taxon>
        <taxon>Schizosaccharomyces</taxon>
    </lineage>
</organism>
<feature type="site" description="Transition state stabilizer" evidence="8">
    <location>
        <position position="166"/>
    </location>
</feature>
<proteinExistence type="inferred from homology"/>
<dbReference type="InterPro" id="IPR013078">
    <property type="entry name" value="His_Pase_superF_clade-1"/>
</dbReference>
<keyword evidence="12" id="KW-1185">Reference proteome</keyword>
<evidence type="ECO:0000256" key="2">
    <source>
        <dbReference type="ARBA" id="ARBA00004798"/>
    </source>
</evidence>
<dbReference type="AlphaFoldDB" id="B6JZG9"/>
<dbReference type="GO" id="GO:0004619">
    <property type="term" value="F:phosphoglycerate mutase activity"/>
    <property type="evidence" value="ECO:0000318"/>
    <property type="project" value="GO_Central"/>
</dbReference>
<evidence type="ECO:0000256" key="4">
    <source>
        <dbReference type="ARBA" id="ARBA00023152"/>
    </source>
</evidence>
<name>B6JZG9_SCHJY</name>
<evidence type="ECO:0000313" key="11">
    <source>
        <dbReference type="JaponicusDB" id="SJAG_02009"/>
    </source>
</evidence>
<dbReference type="InterPro" id="IPR029033">
    <property type="entry name" value="His_PPase_superfam"/>
</dbReference>
<reference evidence="10 12" key="1">
    <citation type="journal article" date="2011" name="Science">
        <title>Comparative functional genomics of the fission yeasts.</title>
        <authorList>
            <person name="Rhind N."/>
            <person name="Chen Z."/>
            <person name="Yassour M."/>
            <person name="Thompson D.A."/>
            <person name="Haas B.J."/>
            <person name="Habib N."/>
            <person name="Wapinski I."/>
            <person name="Roy S."/>
            <person name="Lin M.F."/>
            <person name="Heiman D.I."/>
            <person name="Young S.K."/>
            <person name="Furuya K."/>
            <person name="Guo Y."/>
            <person name="Pidoux A."/>
            <person name="Chen H.M."/>
            <person name="Robbertse B."/>
            <person name="Goldberg J.M."/>
            <person name="Aoki K."/>
            <person name="Bayne E.H."/>
            <person name="Berlin A.M."/>
            <person name="Desjardins C.A."/>
            <person name="Dobbs E."/>
            <person name="Dukaj L."/>
            <person name="Fan L."/>
            <person name="FitzGerald M.G."/>
            <person name="French C."/>
            <person name="Gujja S."/>
            <person name="Hansen K."/>
            <person name="Keifenheim D."/>
            <person name="Levin J.Z."/>
            <person name="Mosher R.A."/>
            <person name="Mueller C.A."/>
            <person name="Pfiffner J."/>
            <person name="Priest M."/>
            <person name="Russ C."/>
            <person name="Smialowska A."/>
            <person name="Swoboda P."/>
            <person name="Sykes S.M."/>
            <person name="Vaughn M."/>
            <person name="Vengrova S."/>
            <person name="Yoder R."/>
            <person name="Zeng Q."/>
            <person name="Allshire R."/>
            <person name="Baulcombe D."/>
            <person name="Birren B.W."/>
            <person name="Brown W."/>
            <person name="Ekwall K."/>
            <person name="Kellis M."/>
            <person name="Leatherwood J."/>
            <person name="Levin H."/>
            <person name="Margalit H."/>
            <person name="Martienssen R."/>
            <person name="Nieduszynski C.A."/>
            <person name="Spatafora J.W."/>
            <person name="Friedman N."/>
            <person name="Dalgaard J.Z."/>
            <person name="Baumann P."/>
            <person name="Niki H."/>
            <person name="Regev A."/>
            <person name="Nusbaum C."/>
        </authorList>
    </citation>
    <scope>NUCLEOTIDE SEQUENCE [LARGE SCALE GENOMIC DNA]</scope>
    <source>
        <strain evidence="12">yFS275 / FY16936</strain>
    </source>
</reference>
<feature type="binding site" evidence="7">
    <location>
        <position position="69"/>
    </location>
    <ligand>
        <name>substrate</name>
    </ligand>
</feature>
<dbReference type="RefSeq" id="XP_002173230.1">
    <property type="nucleotide sequence ID" value="XM_002173194.2"/>
</dbReference>
<dbReference type="JaponicusDB" id="SJAG_02009">
    <property type="gene designation" value="gpm1"/>
</dbReference>
<dbReference type="GO" id="GO:0061621">
    <property type="term" value="P:canonical glycolysis"/>
    <property type="evidence" value="ECO:0000318"/>
    <property type="project" value="GO_Central"/>
</dbReference>
<keyword evidence="4 9" id="KW-0324">Glycolysis</keyword>
<evidence type="ECO:0000313" key="12">
    <source>
        <dbReference type="Proteomes" id="UP000001744"/>
    </source>
</evidence>
<feature type="binding site" evidence="7">
    <location>
        <begin position="96"/>
        <end position="99"/>
    </location>
    <ligand>
        <name>substrate</name>
    </ligand>
</feature>
<dbReference type="eggNOG" id="KOG0235">
    <property type="taxonomic scope" value="Eukaryota"/>
</dbReference>
<dbReference type="CDD" id="cd07067">
    <property type="entry name" value="HP_PGM_like"/>
    <property type="match status" value="1"/>
</dbReference>
<feature type="binding site" evidence="7">
    <location>
        <begin position="123"/>
        <end position="124"/>
    </location>
    <ligand>
        <name>substrate</name>
    </ligand>
</feature>
<protein>
    <recommendedName>
        <fullName evidence="9">Phosphoglycerate mutase</fullName>
        <ecNumber evidence="9">5.4.2.11</ecNumber>
    </recommendedName>
</protein>
<feature type="active site" description="Tele-phosphohistidine intermediate" evidence="6">
    <location>
        <position position="18"/>
    </location>
</feature>
<feature type="binding site" evidence="7">
    <location>
        <begin position="17"/>
        <end position="24"/>
    </location>
    <ligand>
        <name>substrate</name>
    </ligand>
</feature>
<dbReference type="PROSITE" id="PS00175">
    <property type="entry name" value="PG_MUTASE"/>
    <property type="match status" value="1"/>
</dbReference>
<feature type="binding site" evidence="7">
    <location>
        <begin position="30"/>
        <end position="31"/>
    </location>
    <ligand>
        <name>substrate</name>
    </ligand>
</feature>
<evidence type="ECO:0000256" key="3">
    <source>
        <dbReference type="ARBA" id="ARBA00006717"/>
    </source>
</evidence>
<dbReference type="OMA" id="MLPYWYD"/>
<evidence type="ECO:0000313" key="10">
    <source>
        <dbReference type="EMBL" id="EEB06937.1"/>
    </source>
</evidence>
<sequence length="214" mass="24048">MSTTTTAAAPNLLVLTRHGESEWNKLNLFTGWKNPALTENGIKEAEIGGQRMAKRGLKFDIAFTSALQRAQSTCKIMLKEVGQPDLQTIANEKLNERFYGDLQGLNKDDARKKWGPEQVQIWRRSYDVPPPNGESLKDTVARVLPYYKETILPHILKGEKVFIAAHGNSMRALIKELEGLSGEEIVKRELSTGVPIVYHLDKDGKYVSKEILDN</sequence>